<keyword evidence="2" id="KW-1185">Reference proteome</keyword>
<evidence type="ECO:0000256" key="1">
    <source>
        <dbReference type="SAM" id="MobiDB-lite"/>
    </source>
</evidence>
<protein>
    <submittedName>
        <fullName evidence="3">Uncharacterized protein</fullName>
    </submittedName>
</protein>
<evidence type="ECO:0000313" key="3">
    <source>
        <dbReference type="WBParaSite" id="L893_g131.t1"/>
    </source>
</evidence>
<name>A0A1I7Y6F9_9BILA</name>
<accession>A0A1I7Y6F9</accession>
<sequence>MTSPRSEKQQTGLGAFGRHSKGSFEERSLCSGRQEGKERRVAVSVKKGATGDRSLVLAFSITAWNVATSLTPRGILRAALLGTSEHLAPS</sequence>
<dbReference type="AlphaFoldDB" id="A0A1I7Y6F9"/>
<dbReference type="Proteomes" id="UP000095287">
    <property type="component" value="Unplaced"/>
</dbReference>
<feature type="region of interest" description="Disordered" evidence="1">
    <location>
        <begin position="1"/>
        <end position="38"/>
    </location>
</feature>
<organism evidence="2 3">
    <name type="scientific">Steinernema glaseri</name>
    <dbReference type="NCBI Taxonomy" id="37863"/>
    <lineage>
        <taxon>Eukaryota</taxon>
        <taxon>Metazoa</taxon>
        <taxon>Ecdysozoa</taxon>
        <taxon>Nematoda</taxon>
        <taxon>Chromadorea</taxon>
        <taxon>Rhabditida</taxon>
        <taxon>Tylenchina</taxon>
        <taxon>Panagrolaimomorpha</taxon>
        <taxon>Strongyloidoidea</taxon>
        <taxon>Steinernematidae</taxon>
        <taxon>Steinernema</taxon>
    </lineage>
</organism>
<feature type="compositionally biased region" description="Basic and acidic residues" evidence="1">
    <location>
        <begin position="22"/>
        <end position="38"/>
    </location>
</feature>
<evidence type="ECO:0000313" key="2">
    <source>
        <dbReference type="Proteomes" id="UP000095287"/>
    </source>
</evidence>
<proteinExistence type="predicted"/>
<reference evidence="3" key="1">
    <citation type="submission" date="2016-11" db="UniProtKB">
        <authorList>
            <consortium name="WormBaseParasite"/>
        </authorList>
    </citation>
    <scope>IDENTIFICATION</scope>
</reference>
<dbReference type="WBParaSite" id="L893_g131.t1">
    <property type="protein sequence ID" value="L893_g131.t1"/>
    <property type="gene ID" value="L893_g131"/>
</dbReference>